<feature type="domain" description="HNH nuclease" evidence="1">
    <location>
        <begin position="86"/>
        <end position="128"/>
    </location>
</feature>
<dbReference type="InterPro" id="IPR044925">
    <property type="entry name" value="His-Me_finger_sf"/>
</dbReference>
<sequence>MVYAQGSALICIDLEHKRWWFQSLNQREDGKLGIGIDMIYKPFHNYQISEYGEILGKHGKLTPRPDKDGYDRISLRLEKGKPTKIHVHRIVYMAFYGEIPPNMVCCHIDSNVKNNHHTNLRIDTQKGNIRDKLKNGTWQAGNTHPRTIYQDIDIIKIQDTIKKHSELKLRHFEEMLKPFPKHLIFDVMRGKRKTREQRIKDRESLSI</sequence>
<evidence type="ECO:0000259" key="1">
    <source>
        <dbReference type="Pfam" id="PF13392"/>
    </source>
</evidence>
<dbReference type="EMBL" id="LR797493">
    <property type="protein sequence ID" value="CAB4220629.1"/>
    <property type="molecule type" value="Genomic_DNA"/>
</dbReference>
<name>A0A6J5SZG6_9CAUD</name>
<proteinExistence type="predicted"/>
<dbReference type="SUPFAM" id="SSF54060">
    <property type="entry name" value="His-Me finger endonucleases"/>
    <property type="match status" value="1"/>
</dbReference>
<dbReference type="Pfam" id="PF13392">
    <property type="entry name" value="HNH_3"/>
    <property type="match status" value="1"/>
</dbReference>
<gene>
    <name evidence="2" type="ORF">UFOVP1626_3</name>
</gene>
<reference evidence="2" key="1">
    <citation type="submission" date="2020-05" db="EMBL/GenBank/DDBJ databases">
        <authorList>
            <person name="Chiriac C."/>
            <person name="Salcher M."/>
            <person name="Ghai R."/>
            <person name="Kavagutti S V."/>
        </authorList>
    </citation>
    <scope>NUCLEOTIDE SEQUENCE</scope>
</reference>
<accession>A0A6J5SZG6</accession>
<evidence type="ECO:0000313" key="2">
    <source>
        <dbReference type="EMBL" id="CAB4220629.1"/>
    </source>
</evidence>
<protein>
    <submittedName>
        <fullName evidence="2">HNH nuclease</fullName>
    </submittedName>
</protein>
<dbReference type="Gene3D" id="3.90.75.20">
    <property type="match status" value="1"/>
</dbReference>
<organism evidence="2">
    <name type="scientific">uncultured Caudovirales phage</name>
    <dbReference type="NCBI Taxonomy" id="2100421"/>
    <lineage>
        <taxon>Viruses</taxon>
        <taxon>Duplodnaviria</taxon>
        <taxon>Heunggongvirae</taxon>
        <taxon>Uroviricota</taxon>
        <taxon>Caudoviricetes</taxon>
        <taxon>Peduoviridae</taxon>
        <taxon>Maltschvirus</taxon>
        <taxon>Maltschvirus maltsch</taxon>
    </lineage>
</organism>
<dbReference type="InterPro" id="IPR003615">
    <property type="entry name" value="HNH_nuc"/>
</dbReference>